<protein>
    <submittedName>
        <fullName evidence="1">Uncharacterized protein</fullName>
    </submittedName>
</protein>
<keyword evidence="2" id="KW-1185">Reference proteome</keyword>
<organism evidence="1 2">
    <name type="scientific">Sphingomonas trueperi</name>
    <dbReference type="NCBI Taxonomy" id="53317"/>
    <lineage>
        <taxon>Bacteria</taxon>
        <taxon>Pseudomonadati</taxon>
        <taxon>Pseudomonadota</taxon>
        <taxon>Alphaproteobacteria</taxon>
        <taxon>Sphingomonadales</taxon>
        <taxon>Sphingomonadaceae</taxon>
        <taxon>Sphingomonas</taxon>
    </lineage>
</organism>
<accession>A0A7X6BE54</accession>
<comment type="caution">
    <text evidence="1">The sequence shown here is derived from an EMBL/GenBank/DDBJ whole genome shotgun (WGS) entry which is preliminary data.</text>
</comment>
<sequence>MKCRTSLVHRKASPDQPVAAAQVAPFLAPQDAADAPGRHGLLEDATAIHVALQAYENWSGRQDPEALREVRAAFDTLKQGCARLTERLRRHRPG</sequence>
<evidence type="ECO:0000313" key="1">
    <source>
        <dbReference type="EMBL" id="NJB99829.1"/>
    </source>
</evidence>
<dbReference type="Proteomes" id="UP000531251">
    <property type="component" value="Unassembled WGS sequence"/>
</dbReference>
<reference evidence="1 2" key="1">
    <citation type="submission" date="2020-03" db="EMBL/GenBank/DDBJ databases">
        <title>Genomic Encyclopedia of Type Strains, Phase IV (KMG-IV): sequencing the most valuable type-strain genomes for metagenomic binning, comparative biology and taxonomic classification.</title>
        <authorList>
            <person name="Goeker M."/>
        </authorList>
    </citation>
    <scope>NUCLEOTIDE SEQUENCE [LARGE SCALE GENOMIC DNA]</scope>
    <source>
        <strain evidence="1 2">DSM 7225</strain>
    </source>
</reference>
<dbReference type="RefSeq" id="WP_125972373.1">
    <property type="nucleotide sequence ID" value="NZ_BAAADY010000033.1"/>
</dbReference>
<evidence type="ECO:0000313" key="2">
    <source>
        <dbReference type="Proteomes" id="UP000531251"/>
    </source>
</evidence>
<dbReference type="EMBL" id="JAATJB010000022">
    <property type="protein sequence ID" value="NJB99829.1"/>
    <property type="molecule type" value="Genomic_DNA"/>
</dbReference>
<name>A0A7X6BE54_9SPHN</name>
<dbReference type="AlphaFoldDB" id="A0A7X6BE54"/>
<proteinExistence type="predicted"/>
<gene>
    <name evidence="1" type="ORF">GGR89_004175</name>
</gene>